<accession>A0A1G2AA81</accession>
<comment type="pathway">
    <text evidence="3">Cofactor biosynthesis; riboflavin biosynthesis; riboflavin from 2-hydroxy-3-oxobutyl phosphate and 5-amino-6-(D-ribitylamino)uracil: step 2/2.</text>
</comment>
<dbReference type="PIRSF" id="PIRSF000498">
    <property type="entry name" value="Riboflavin_syn_A"/>
    <property type="match status" value="1"/>
</dbReference>
<dbReference type="NCBIfam" id="NF006767">
    <property type="entry name" value="PRK09289.1"/>
    <property type="match status" value="1"/>
</dbReference>
<name>A0A1G2AA81_9BACT</name>
<dbReference type="EMBL" id="MHJU01000007">
    <property type="protein sequence ID" value="OGY73808.1"/>
    <property type="molecule type" value="Genomic_DNA"/>
</dbReference>
<evidence type="ECO:0000256" key="1">
    <source>
        <dbReference type="ARBA" id="ARBA00000968"/>
    </source>
</evidence>
<gene>
    <name evidence="12" type="ORF">A3H61_02575</name>
</gene>
<reference evidence="12 13" key="1">
    <citation type="journal article" date="2016" name="Nat. Commun.">
        <title>Thousands of microbial genomes shed light on interconnected biogeochemical processes in an aquifer system.</title>
        <authorList>
            <person name="Anantharaman K."/>
            <person name="Brown C.T."/>
            <person name="Hug L.A."/>
            <person name="Sharon I."/>
            <person name="Castelle C.J."/>
            <person name="Probst A.J."/>
            <person name="Thomas B.C."/>
            <person name="Singh A."/>
            <person name="Wilkins M.J."/>
            <person name="Karaoz U."/>
            <person name="Brodie E.L."/>
            <person name="Williams K.H."/>
            <person name="Hubbard S.S."/>
            <person name="Banfield J.F."/>
        </authorList>
    </citation>
    <scope>NUCLEOTIDE SEQUENCE [LARGE SCALE GENOMIC DNA]</scope>
</reference>
<evidence type="ECO:0000259" key="11">
    <source>
        <dbReference type="PROSITE" id="PS51177"/>
    </source>
</evidence>
<dbReference type="InterPro" id="IPR026017">
    <property type="entry name" value="Lumazine-bd_dom"/>
</dbReference>
<sequence>MFTGIIETIGAVEKNRAGRLEVLVSLKFGNGIKTGSSVAVNGACLTIIQNVKFKIQNLLCFDVVPETFSRTNLGLLKKGDTVNLERALKAGGRFEGHIAQGHVEAVARITNIEDGIFTIEFSKEYMRYIVPKGSVSVDGISLTVVDVLKNYFTVAVIPRTMENTIAKFYKKGSVVNIEVDIIGKYVENLLNHCIKK</sequence>
<dbReference type="InterPro" id="IPR017938">
    <property type="entry name" value="Riboflavin_synthase-like_b-brl"/>
</dbReference>
<keyword evidence="6" id="KW-0686">Riboflavin biosynthesis</keyword>
<dbReference type="PANTHER" id="PTHR21098">
    <property type="entry name" value="RIBOFLAVIN SYNTHASE ALPHA CHAIN"/>
    <property type="match status" value="1"/>
</dbReference>
<protein>
    <recommendedName>
        <fullName evidence="5 9">Riboflavin synthase</fullName>
        <ecNumber evidence="4 9">2.5.1.9</ecNumber>
    </recommendedName>
</protein>
<feature type="repeat" description="Lumazine-binding" evidence="10">
    <location>
        <begin position="98"/>
        <end position="190"/>
    </location>
</feature>
<comment type="function">
    <text evidence="2">Catalyzes the dismutation of two molecules of 6,7-dimethyl-8-ribityllumazine, resulting in the formation of riboflavin and 5-amino-6-(D-ribitylamino)uracil.</text>
</comment>
<evidence type="ECO:0000256" key="3">
    <source>
        <dbReference type="ARBA" id="ARBA00004887"/>
    </source>
</evidence>
<evidence type="ECO:0000256" key="5">
    <source>
        <dbReference type="ARBA" id="ARBA00013950"/>
    </source>
</evidence>
<proteinExistence type="predicted"/>
<feature type="domain" description="Lumazine-binding" evidence="11">
    <location>
        <begin position="1"/>
        <end position="97"/>
    </location>
</feature>
<evidence type="ECO:0000256" key="6">
    <source>
        <dbReference type="ARBA" id="ARBA00022619"/>
    </source>
</evidence>
<evidence type="ECO:0000256" key="7">
    <source>
        <dbReference type="ARBA" id="ARBA00022679"/>
    </source>
</evidence>
<evidence type="ECO:0000256" key="4">
    <source>
        <dbReference type="ARBA" id="ARBA00012827"/>
    </source>
</evidence>
<dbReference type="PANTHER" id="PTHR21098:SF12">
    <property type="entry name" value="RIBOFLAVIN SYNTHASE"/>
    <property type="match status" value="1"/>
</dbReference>
<evidence type="ECO:0000313" key="13">
    <source>
        <dbReference type="Proteomes" id="UP000178315"/>
    </source>
</evidence>
<dbReference type="NCBIfam" id="TIGR00187">
    <property type="entry name" value="ribE"/>
    <property type="match status" value="1"/>
</dbReference>
<comment type="caution">
    <text evidence="12">The sequence shown here is derived from an EMBL/GenBank/DDBJ whole genome shotgun (WGS) entry which is preliminary data.</text>
</comment>
<dbReference type="GO" id="GO:0004746">
    <property type="term" value="F:riboflavin synthase activity"/>
    <property type="evidence" value="ECO:0007669"/>
    <property type="project" value="UniProtKB-UniRule"/>
</dbReference>
<evidence type="ECO:0000256" key="10">
    <source>
        <dbReference type="PROSITE-ProRule" id="PRU00524"/>
    </source>
</evidence>
<dbReference type="CDD" id="cd00402">
    <property type="entry name" value="Riboflavin_synthase_like"/>
    <property type="match status" value="1"/>
</dbReference>
<dbReference type="PROSITE" id="PS51177">
    <property type="entry name" value="LUMAZINE_BIND"/>
    <property type="match status" value="2"/>
</dbReference>
<dbReference type="FunFam" id="2.40.30.20:FF:000004">
    <property type="entry name" value="Riboflavin synthase, alpha subunit"/>
    <property type="match status" value="1"/>
</dbReference>
<feature type="repeat" description="Lumazine-binding" evidence="10">
    <location>
        <begin position="1"/>
        <end position="97"/>
    </location>
</feature>
<dbReference type="InterPro" id="IPR023366">
    <property type="entry name" value="ATP_synth_asu-like_sf"/>
</dbReference>
<evidence type="ECO:0000256" key="2">
    <source>
        <dbReference type="ARBA" id="ARBA00002803"/>
    </source>
</evidence>
<evidence type="ECO:0000313" key="12">
    <source>
        <dbReference type="EMBL" id="OGY73808.1"/>
    </source>
</evidence>
<keyword evidence="8" id="KW-0677">Repeat</keyword>
<dbReference type="GO" id="GO:0009231">
    <property type="term" value="P:riboflavin biosynthetic process"/>
    <property type="evidence" value="ECO:0007669"/>
    <property type="project" value="UniProtKB-KW"/>
</dbReference>
<evidence type="ECO:0000256" key="9">
    <source>
        <dbReference type="NCBIfam" id="TIGR00187"/>
    </source>
</evidence>
<dbReference type="AlphaFoldDB" id="A0A1G2AA81"/>
<dbReference type="InterPro" id="IPR001783">
    <property type="entry name" value="Lumazine-bd"/>
</dbReference>
<dbReference type="EC" id="2.5.1.9" evidence="4 9"/>
<feature type="domain" description="Lumazine-binding" evidence="11">
    <location>
        <begin position="98"/>
        <end position="190"/>
    </location>
</feature>
<dbReference type="Gene3D" id="2.40.30.20">
    <property type="match status" value="2"/>
</dbReference>
<comment type="catalytic activity">
    <reaction evidence="1">
        <text>2 6,7-dimethyl-8-(1-D-ribityl)lumazine + H(+) = 5-amino-6-(D-ribitylamino)uracil + riboflavin</text>
        <dbReference type="Rhea" id="RHEA:20772"/>
        <dbReference type="ChEBI" id="CHEBI:15378"/>
        <dbReference type="ChEBI" id="CHEBI:15934"/>
        <dbReference type="ChEBI" id="CHEBI:57986"/>
        <dbReference type="ChEBI" id="CHEBI:58201"/>
        <dbReference type="EC" id="2.5.1.9"/>
    </reaction>
</comment>
<keyword evidence="7" id="KW-0808">Transferase</keyword>
<evidence type="ECO:0000256" key="8">
    <source>
        <dbReference type="ARBA" id="ARBA00022737"/>
    </source>
</evidence>
<dbReference type="SUPFAM" id="SSF63380">
    <property type="entry name" value="Riboflavin synthase domain-like"/>
    <property type="match status" value="2"/>
</dbReference>
<dbReference type="Pfam" id="PF00677">
    <property type="entry name" value="Lum_binding"/>
    <property type="match status" value="2"/>
</dbReference>
<organism evidence="12 13">
    <name type="scientific">Candidatus Jacksonbacteria bacterium RIFCSPLOWO2_02_FULL_44_20</name>
    <dbReference type="NCBI Taxonomy" id="1798460"/>
    <lineage>
        <taxon>Bacteria</taxon>
        <taxon>Candidatus Jacksoniibacteriota</taxon>
    </lineage>
</organism>
<dbReference type="Proteomes" id="UP000178315">
    <property type="component" value="Unassembled WGS sequence"/>
</dbReference>